<name>A0A5M6CSF8_9FLAO</name>
<dbReference type="Pfam" id="PF16162">
    <property type="entry name" value="KwaB"/>
    <property type="match status" value="1"/>
</dbReference>
<dbReference type="AlphaFoldDB" id="A0A5M6CSF8"/>
<organism evidence="1 2">
    <name type="scientific">Paenimyroides baculatum</name>
    <dbReference type="NCBI Taxonomy" id="2608000"/>
    <lineage>
        <taxon>Bacteria</taxon>
        <taxon>Pseudomonadati</taxon>
        <taxon>Bacteroidota</taxon>
        <taxon>Flavobacteriia</taxon>
        <taxon>Flavobacteriales</taxon>
        <taxon>Flavobacteriaceae</taxon>
        <taxon>Paenimyroides</taxon>
    </lineage>
</organism>
<evidence type="ECO:0000313" key="1">
    <source>
        <dbReference type="EMBL" id="KAA5537886.1"/>
    </source>
</evidence>
<dbReference type="NCBIfam" id="NF041623">
    <property type="entry name" value="KwaB"/>
    <property type="match status" value="1"/>
</dbReference>
<proteinExistence type="predicted"/>
<keyword evidence="2" id="KW-1185">Reference proteome</keyword>
<dbReference type="RefSeq" id="WP_150010589.1">
    <property type="nucleotide sequence ID" value="NZ_VWSG01000002.1"/>
</dbReference>
<dbReference type="Proteomes" id="UP000325141">
    <property type="component" value="Unassembled WGS sequence"/>
</dbReference>
<evidence type="ECO:0000313" key="2">
    <source>
        <dbReference type="Proteomes" id="UP000325141"/>
    </source>
</evidence>
<reference evidence="1 2" key="1">
    <citation type="submission" date="2019-09" db="EMBL/GenBank/DDBJ databases">
        <title>Genome sequence and assembly of Flavobacterium sp.</title>
        <authorList>
            <person name="Chhetri G."/>
        </authorList>
    </citation>
    <scope>NUCLEOTIDE SEQUENCE [LARGE SCALE GENOMIC DNA]</scope>
    <source>
        <strain evidence="1 2">SNL9</strain>
    </source>
</reference>
<comment type="caution">
    <text evidence="1">The sequence shown here is derived from an EMBL/GenBank/DDBJ whole genome shotgun (WGS) entry which is preliminary data.</text>
</comment>
<accession>A0A5M6CSF8</accession>
<sequence length="321" mass="36663">MTRNELIEGLNNVLNQQEQLSTVVFAVMKETLIIKKLNIHNDEINHIQNMFIGSINDKIINVEEQTIIKVSEADNRANTVFEYDLDLPEGLNFYDAALNDQAEIFSFQNDDLGDIDSLIIKIGTEEHQIKLFKKLSTVEVFGRGGFSLWPSNNRLERFNDKVLRLTPNFNSVLVDDTYVFLDLKLLERSHGFHDVIVREANNSLLMVEVLGILDSTQGIVDLLGKTSFARKVVKIRYSPVLVRNIPNAQIINFTRNHPALANKMRYSEDGEQIILHTKIAKELFIKMLDDAYLTSELTTQYYESTAKDVVEAQELEEVVNA</sequence>
<dbReference type="InterPro" id="IPR048119">
    <property type="entry name" value="KwaB"/>
</dbReference>
<dbReference type="InterPro" id="IPR032359">
    <property type="entry name" value="KwaB-like"/>
</dbReference>
<dbReference type="EMBL" id="VWSG01000002">
    <property type="protein sequence ID" value="KAA5537886.1"/>
    <property type="molecule type" value="Genomic_DNA"/>
</dbReference>
<gene>
    <name evidence="1" type="ORF">F0460_04275</name>
</gene>
<protein>
    <submittedName>
        <fullName evidence="1">DUF4868 domain-containing protein</fullName>
    </submittedName>
</protein>